<name>A0AA35SGI1_GEOBA</name>
<dbReference type="Gene3D" id="1.25.10.10">
    <property type="entry name" value="Leucine-rich Repeat Variant"/>
    <property type="match status" value="1"/>
</dbReference>
<dbReference type="InterPro" id="IPR016024">
    <property type="entry name" value="ARM-type_fold"/>
</dbReference>
<dbReference type="InterPro" id="IPR050693">
    <property type="entry name" value="Hsp70_NEF-Inhibitors"/>
</dbReference>
<dbReference type="Proteomes" id="UP001174909">
    <property type="component" value="Unassembled WGS sequence"/>
</dbReference>
<keyword evidence="4" id="KW-1185">Reference proteome</keyword>
<organism evidence="3 4">
    <name type="scientific">Geodia barretti</name>
    <name type="common">Barrett's horny sponge</name>
    <dbReference type="NCBI Taxonomy" id="519541"/>
    <lineage>
        <taxon>Eukaryota</taxon>
        <taxon>Metazoa</taxon>
        <taxon>Porifera</taxon>
        <taxon>Demospongiae</taxon>
        <taxon>Heteroscleromorpha</taxon>
        <taxon>Tetractinellida</taxon>
        <taxon>Astrophorina</taxon>
        <taxon>Geodiidae</taxon>
        <taxon>Geodia</taxon>
    </lineage>
</organism>
<sequence length="344" mass="38023">MAREALVKWSLKYHDGTRSEPRMDDEVGSLGSMIAYYLQPMAHRGFSAYNVCKSLLMSVPQRRRWLQEALQAVASAPTESQLLQAALTVLRAHSPAGGDVGEEEGEEEEEHLLRTFEEIQYLIEDLDNANNLIPMNGVEVIASYLDHKKQSLVRSSCELIATATQNNPKTQEAFLAMLPRLLTILNDRSYPSSVGVKAVYAVSCMTRSYTPGVERLLSLDGLATLRLCLGADDTKMVVKTLFILMSYFSPAQGEVRGRLVAELPTLVPELVSLVRAGGSDEVKGHALSTLVTMATHHQEAVLECGKEEVGLKSALTDLAEIWSSEEHEEELRDIKRLLDTCFTA</sequence>
<dbReference type="SUPFAM" id="SSF48371">
    <property type="entry name" value="ARM repeat"/>
    <property type="match status" value="1"/>
</dbReference>
<proteinExistence type="predicted"/>
<dbReference type="InterPro" id="IPR011989">
    <property type="entry name" value="ARM-like"/>
</dbReference>
<evidence type="ECO:0000313" key="4">
    <source>
        <dbReference type="Proteomes" id="UP001174909"/>
    </source>
</evidence>
<evidence type="ECO:0000259" key="2">
    <source>
        <dbReference type="Pfam" id="PF08609"/>
    </source>
</evidence>
<dbReference type="EMBL" id="CASHTH010002358">
    <property type="protein sequence ID" value="CAI8028743.1"/>
    <property type="molecule type" value="Genomic_DNA"/>
</dbReference>
<dbReference type="PANTHER" id="PTHR19316:SF18">
    <property type="entry name" value="HSP70-BINDING PROTEIN 1"/>
    <property type="match status" value="1"/>
</dbReference>
<protein>
    <submittedName>
        <fullName evidence="3">Hsp70-binding protein 1</fullName>
    </submittedName>
</protein>
<keyword evidence="1" id="KW-0677">Repeat</keyword>
<reference evidence="3" key="1">
    <citation type="submission" date="2023-03" db="EMBL/GenBank/DDBJ databases">
        <authorList>
            <person name="Steffen K."/>
            <person name="Cardenas P."/>
        </authorList>
    </citation>
    <scope>NUCLEOTIDE SEQUENCE</scope>
</reference>
<accession>A0AA35SGI1</accession>
<gene>
    <name evidence="3" type="ORF">GBAR_LOCUS16344</name>
</gene>
<dbReference type="GO" id="GO:0000774">
    <property type="term" value="F:adenyl-nucleotide exchange factor activity"/>
    <property type="evidence" value="ECO:0007669"/>
    <property type="project" value="TreeGrafter"/>
</dbReference>
<dbReference type="AlphaFoldDB" id="A0AA35SGI1"/>
<dbReference type="Pfam" id="PF08609">
    <property type="entry name" value="Fes1"/>
    <property type="match status" value="1"/>
</dbReference>
<evidence type="ECO:0000313" key="3">
    <source>
        <dbReference type="EMBL" id="CAI8028743.1"/>
    </source>
</evidence>
<dbReference type="InterPro" id="IPR013918">
    <property type="entry name" value="Nucleotide_exch_fac_Fes1"/>
</dbReference>
<feature type="domain" description="Nucleotide exchange factor Fes1" evidence="2">
    <location>
        <begin position="6"/>
        <end position="132"/>
    </location>
</feature>
<dbReference type="PANTHER" id="PTHR19316">
    <property type="entry name" value="PROTEIN FOLDING REGULATOR"/>
    <property type="match status" value="1"/>
</dbReference>
<dbReference type="GO" id="GO:0005783">
    <property type="term" value="C:endoplasmic reticulum"/>
    <property type="evidence" value="ECO:0007669"/>
    <property type="project" value="TreeGrafter"/>
</dbReference>
<evidence type="ECO:0000256" key="1">
    <source>
        <dbReference type="ARBA" id="ARBA00022737"/>
    </source>
</evidence>
<comment type="caution">
    <text evidence="3">The sequence shown here is derived from an EMBL/GenBank/DDBJ whole genome shotgun (WGS) entry which is preliminary data.</text>
</comment>